<evidence type="ECO:0000256" key="1">
    <source>
        <dbReference type="ARBA" id="ARBA00004141"/>
    </source>
</evidence>
<organism evidence="7 8">
    <name type="scientific">Paraglaciecola algarum</name>
    <dbReference type="NCBI Taxonomy" id="3050085"/>
    <lineage>
        <taxon>Bacteria</taxon>
        <taxon>Pseudomonadati</taxon>
        <taxon>Pseudomonadota</taxon>
        <taxon>Gammaproteobacteria</taxon>
        <taxon>Alteromonadales</taxon>
        <taxon>Alteromonadaceae</taxon>
        <taxon>Paraglaciecola</taxon>
    </lineage>
</organism>
<evidence type="ECO:0000313" key="7">
    <source>
        <dbReference type="EMBL" id="MCF2948701.1"/>
    </source>
</evidence>
<evidence type="ECO:0000256" key="3">
    <source>
        <dbReference type="ARBA" id="ARBA00022692"/>
    </source>
</evidence>
<evidence type="ECO:0000256" key="4">
    <source>
        <dbReference type="ARBA" id="ARBA00022989"/>
    </source>
</evidence>
<feature type="transmembrane region" description="Helical" evidence="6">
    <location>
        <begin position="117"/>
        <end position="135"/>
    </location>
</feature>
<dbReference type="PANTHER" id="PTHR43483">
    <property type="entry name" value="MEMBRANE TRANSPORTER PROTEIN HI_0806-RELATED"/>
    <property type="match status" value="1"/>
</dbReference>
<accession>A0ABS9DAP8</accession>
<dbReference type="InterPro" id="IPR002781">
    <property type="entry name" value="TM_pro_TauE-like"/>
</dbReference>
<evidence type="ECO:0000256" key="5">
    <source>
        <dbReference type="ARBA" id="ARBA00023136"/>
    </source>
</evidence>
<feature type="transmembrane region" description="Helical" evidence="6">
    <location>
        <begin position="92"/>
        <end position="111"/>
    </location>
</feature>
<sequence length="277" mass="28426">MNDFSDLVSQWLPVILAMMATGCIAGVLAGLLGVGGGIVIVPVFYFVLEMLGVPSATAILVATGTSLLVIVPTSISSIKAHNGRGNIDWPLIKRWAPFMVIGVIFGSAMATRIDGQLISGLFGLIAILVAMNMLFRANAKPLAQQLPNMAGQGIMASCIGFFSVMIGIGGGTIGVPMLSACNYPSHKAVGTAAVFGLLISLPGAIAMLLAATPADAPDATIGLVNIAGFLCIVPLTVLLAPVGAKLGAKLNSAMLKRIFALFLCISGSRMLYQLLGA</sequence>
<keyword evidence="4 6" id="KW-1133">Transmembrane helix</keyword>
<protein>
    <recommendedName>
        <fullName evidence="6">Probable membrane transporter protein</fullName>
    </recommendedName>
</protein>
<dbReference type="RefSeq" id="WP_235312664.1">
    <property type="nucleotide sequence ID" value="NZ_JAKGAS010000005.1"/>
</dbReference>
<comment type="similarity">
    <text evidence="2 6">Belongs to the 4-toluene sulfonate uptake permease (TSUP) (TC 2.A.102) family.</text>
</comment>
<keyword evidence="6" id="KW-1003">Cell membrane</keyword>
<evidence type="ECO:0000256" key="2">
    <source>
        <dbReference type="ARBA" id="ARBA00009142"/>
    </source>
</evidence>
<feature type="transmembrane region" description="Helical" evidence="6">
    <location>
        <begin position="51"/>
        <end position="71"/>
    </location>
</feature>
<keyword evidence="8" id="KW-1185">Reference proteome</keyword>
<feature type="transmembrane region" description="Helical" evidence="6">
    <location>
        <begin position="156"/>
        <end position="178"/>
    </location>
</feature>
<keyword evidence="5 6" id="KW-0472">Membrane</keyword>
<feature type="transmembrane region" description="Helical" evidence="6">
    <location>
        <begin position="223"/>
        <end position="242"/>
    </location>
</feature>
<gene>
    <name evidence="7" type="ORF">L0668_11330</name>
</gene>
<dbReference type="Proteomes" id="UP001521137">
    <property type="component" value="Unassembled WGS sequence"/>
</dbReference>
<evidence type="ECO:0000313" key="8">
    <source>
        <dbReference type="Proteomes" id="UP001521137"/>
    </source>
</evidence>
<dbReference type="EMBL" id="JAKGAS010000005">
    <property type="protein sequence ID" value="MCF2948701.1"/>
    <property type="molecule type" value="Genomic_DNA"/>
</dbReference>
<feature type="transmembrane region" description="Helical" evidence="6">
    <location>
        <begin position="12"/>
        <end position="45"/>
    </location>
</feature>
<comment type="caution">
    <text evidence="7">The sequence shown here is derived from an EMBL/GenBank/DDBJ whole genome shotgun (WGS) entry which is preliminary data.</text>
</comment>
<evidence type="ECO:0000256" key="6">
    <source>
        <dbReference type="RuleBase" id="RU363041"/>
    </source>
</evidence>
<proteinExistence type="inferred from homology"/>
<dbReference type="Pfam" id="PF01925">
    <property type="entry name" value="TauE"/>
    <property type="match status" value="1"/>
</dbReference>
<comment type="subcellular location">
    <subcellularLocation>
        <location evidence="6">Cell membrane</location>
        <topology evidence="6">Multi-pass membrane protein</topology>
    </subcellularLocation>
    <subcellularLocation>
        <location evidence="1">Membrane</location>
        <topology evidence="1">Multi-pass membrane protein</topology>
    </subcellularLocation>
</comment>
<feature type="transmembrane region" description="Helical" evidence="6">
    <location>
        <begin position="190"/>
        <end position="211"/>
    </location>
</feature>
<reference evidence="7 8" key="1">
    <citation type="submission" date="2022-01" db="EMBL/GenBank/DDBJ databases">
        <title>Paraglaciecola sp. G1-23.</title>
        <authorList>
            <person name="Jin M.S."/>
            <person name="Han D.M."/>
            <person name="Kim H.M."/>
            <person name="Jeon C.O."/>
        </authorList>
    </citation>
    <scope>NUCLEOTIDE SEQUENCE [LARGE SCALE GENOMIC DNA]</scope>
    <source>
        <strain evidence="7 8">G1-23</strain>
    </source>
</reference>
<keyword evidence="3 6" id="KW-0812">Transmembrane</keyword>
<dbReference type="PANTHER" id="PTHR43483:SF3">
    <property type="entry name" value="MEMBRANE TRANSPORTER PROTEIN HI_0806-RELATED"/>
    <property type="match status" value="1"/>
</dbReference>
<name>A0ABS9DAP8_9ALTE</name>